<accession>A0A4V2PGX7</accession>
<evidence type="ECO:0000313" key="5">
    <source>
        <dbReference type="Proteomes" id="UP000295707"/>
    </source>
</evidence>
<dbReference type="InterPro" id="IPR045063">
    <property type="entry name" value="Dynamin_N"/>
</dbReference>
<keyword evidence="2" id="KW-1133">Transmembrane helix</keyword>
<dbReference type="OrthoDB" id="8541181at2"/>
<dbReference type="InterPro" id="IPR051943">
    <property type="entry name" value="TRAFAC_Dynamin-like_GTPase"/>
</dbReference>
<dbReference type="PANTHER" id="PTHR43681">
    <property type="entry name" value="TRANSMEMBRANE GTPASE FZO"/>
    <property type="match status" value="1"/>
</dbReference>
<dbReference type="Gene3D" id="3.40.50.300">
    <property type="entry name" value="P-loop containing nucleotide triphosphate hydrolases"/>
    <property type="match status" value="1"/>
</dbReference>
<keyword evidence="2" id="KW-0812">Transmembrane</keyword>
<feature type="transmembrane region" description="Helical" evidence="2">
    <location>
        <begin position="336"/>
        <end position="357"/>
    </location>
</feature>
<name>A0A4V2PGX7_9GAMM</name>
<reference evidence="4 5" key="1">
    <citation type="submission" date="2019-03" db="EMBL/GenBank/DDBJ databases">
        <title>Genomic Encyclopedia of Type Strains, Phase IV (KMG-IV): sequencing the most valuable type-strain genomes for metagenomic binning, comparative biology and taxonomic classification.</title>
        <authorList>
            <person name="Goeker M."/>
        </authorList>
    </citation>
    <scope>NUCLEOTIDE SEQUENCE [LARGE SCALE GENOMIC DNA]</scope>
    <source>
        <strain evidence="4 5">DSM 19610</strain>
    </source>
</reference>
<sequence>MRPDKSIRKRLKSLELHLKEENPILVSAVDGFRQLSRVGYAMGLLDRSESYATRISWWPLISVLGTFSSGKSTFINQYLSYPLQDTGNQAVDDKFTVICYGGDNDARTLPGLALDADPRFPFYQTSEELEKVENGQGRRIDAYLQLKTCNSEKLKGRILIDSPGFDADEQRSATLRLTNHIIDLSDLVLVFFDARHPEPGAMSDTLAHLVGATKDRADSSKFLYILNQIDTTAREDNPEEVIGAWQRALAREGLTAGRFYTIYDQEASVPIENESLRRRFEWKRDQDLSEILNRVEQVSVERAYRIVGALEKRVREIEDYYVPHIRKLIVRWRRQVLIRDAGWLLLVGLAVVGSRFLPQDMKSMLDNSVQQVMTEPTMMLGAGTLLVIIALFLHFRARRSAAASVIDSIQRRYVGEECECLKRAFKRNTGVLHSIFSPDPVGWSRRNRRTLKSLVSSANRLVQTLNDRFTDPSGKRPGSPKVEEVQAEAVAGEVLPKEETA</sequence>
<feature type="transmembrane region" description="Helical" evidence="2">
    <location>
        <begin position="377"/>
        <end position="395"/>
    </location>
</feature>
<dbReference type="RefSeq" id="WP_132972420.1">
    <property type="nucleotide sequence ID" value="NZ_SMFX01000001.1"/>
</dbReference>
<evidence type="ECO:0000259" key="3">
    <source>
        <dbReference type="Pfam" id="PF00350"/>
    </source>
</evidence>
<dbReference type="Pfam" id="PF00350">
    <property type="entry name" value="Dynamin_N"/>
    <property type="match status" value="1"/>
</dbReference>
<gene>
    <name evidence="4" type="ORF">DFR30_1804</name>
</gene>
<proteinExistence type="predicted"/>
<feature type="domain" description="Dynamin N-terminal" evidence="3">
    <location>
        <begin position="61"/>
        <end position="227"/>
    </location>
</feature>
<feature type="region of interest" description="Disordered" evidence="1">
    <location>
        <begin position="467"/>
        <end position="501"/>
    </location>
</feature>
<evidence type="ECO:0000256" key="2">
    <source>
        <dbReference type="SAM" id="Phobius"/>
    </source>
</evidence>
<keyword evidence="5" id="KW-1185">Reference proteome</keyword>
<evidence type="ECO:0000313" key="4">
    <source>
        <dbReference type="EMBL" id="TCK18526.1"/>
    </source>
</evidence>
<dbReference type="SUPFAM" id="SSF52540">
    <property type="entry name" value="P-loop containing nucleoside triphosphate hydrolases"/>
    <property type="match status" value="1"/>
</dbReference>
<organism evidence="4 5">
    <name type="scientific">Thiogranum longum</name>
    <dbReference type="NCBI Taxonomy" id="1537524"/>
    <lineage>
        <taxon>Bacteria</taxon>
        <taxon>Pseudomonadati</taxon>
        <taxon>Pseudomonadota</taxon>
        <taxon>Gammaproteobacteria</taxon>
        <taxon>Chromatiales</taxon>
        <taxon>Ectothiorhodospiraceae</taxon>
        <taxon>Thiogranum</taxon>
    </lineage>
</organism>
<protein>
    <submittedName>
        <fullName evidence="4">Dynamin family protein</fullName>
    </submittedName>
</protein>
<keyword evidence="2" id="KW-0472">Membrane</keyword>
<dbReference type="EMBL" id="SMFX01000001">
    <property type="protein sequence ID" value="TCK18526.1"/>
    <property type="molecule type" value="Genomic_DNA"/>
</dbReference>
<dbReference type="AlphaFoldDB" id="A0A4V2PGX7"/>
<evidence type="ECO:0000256" key="1">
    <source>
        <dbReference type="SAM" id="MobiDB-lite"/>
    </source>
</evidence>
<dbReference type="PANTHER" id="PTHR43681:SF1">
    <property type="entry name" value="SARCALUMENIN"/>
    <property type="match status" value="1"/>
</dbReference>
<dbReference type="InterPro" id="IPR027417">
    <property type="entry name" value="P-loop_NTPase"/>
</dbReference>
<dbReference type="Proteomes" id="UP000295707">
    <property type="component" value="Unassembled WGS sequence"/>
</dbReference>
<comment type="caution">
    <text evidence="4">The sequence shown here is derived from an EMBL/GenBank/DDBJ whole genome shotgun (WGS) entry which is preliminary data.</text>
</comment>